<organism evidence="7">
    <name type="scientific">candidate division CPR3 bacterium</name>
    <dbReference type="NCBI Taxonomy" id="2268181"/>
    <lineage>
        <taxon>Bacteria</taxon>
        <taxon>Bacteria division CPR3</taxon>
    </lineage>
</organism>
<dbReference type="GO" id="GO:0005737">
    <property type="term" value="C:cytoplasm"/>
    <property type="evidence" value="ECO:0007669"/>
    <property type="project" value="UniProtKB-SubCell"/>
</dbReference>
<keyword evidence="4 6" id="KW-0808">Transferase</keyword>
<comment type="caution">
    <text evidence="7">The sequence shown here is derived from an EMBL/GenBank/DDBJ whole genome shotgun (WGS) entry which is preliminary data.</text>
</comment>
<dbReference type="AlphaFoldDB" id="A0A7C5UUK0"/>
<dbReference type="EC" id="2.1.1.199" evidence="6"/>
<dbReference type="PIRSF" id="PIRSF004486">
    <property type="entry name" value="MraW"/>
    <property type="match status" value="1"/>
</dbReference>
<evidence type="ECO:0000256" key="3">
    <source>
        <dbReference type="ARBA" id="ARBA00022603"/>
    </source>
</evidence>
<feature type="binding site" evidence="6">
    <location>
        <position position="58"/>
    </location>
    <ligand>
        <name>S-adenosyl-L-methionine</name>
        <dbReference type="ChEBI" id="CHEBI:59789"/>
    </ligand>
</feature>
<evidence type="ECO:0000256" key="2">
    <source>
        <dbReference type="ARBA" id="ARBA00022552"/>
    </source>
</evidence>
<dbReference type="EMBL" id="DRVY01000023">
    <property type="protein sequence ID" value="HHR92050.1"/>
    <property type="molecule type" value="Genomic_DNA"/>
</dbReference>
<dbReference type="HAMAP" id="MF_01007">
    <property type="entry name" value="16SrRNA_methyltr_H"/>
    <property type="match status" value="1"/>
</dbReference>
<reference evidence="7" key="1">
    <citation type="journal article" date="2020" name="mSystems">
        <title>Genome- and Community-Level Interaction Insights into Carbon Utilization and Element Cycling Functions of Hydrothermarchaeota in Hydrothermal Sediment.</title>
        <authorList>
            <person name="Zhou Z."/>
            <person name="Liu Y."/>
            <person name="Xu W."/>
            <person name="Pan J."/>
            <person name="Luo Z.H."/>
            <person name="Li M."/>
        </authorList>
    </citation>
    <scope>NUCLEOTIDE SEQUENCE [LARGE SCALE GENOMIC DNA]</scope>
    <source>
        <strain evidence="7">SpSt-1042</strain>
    </source>
</reference>
<evidence type="ECO:0000256" key="6">
    <source>
        <dbReference type="HAMAP-Rule" id="MF_01007"/>
    </source>
</evidence>
<dbReference type="Gene3D" id="3.40.50.150">
    <property type="entry name" value="Vaccinia Virus protein VP39"/>
    <property type="match status" value="1"/>
</dbReference>
<keyword evidence="3 6" id="KW-0489">Methyltransferase</keyword>
<comment type="similarity">
    <text evidence="1 6">Belongs to the methyltransferase superfamily. RsmH family.</text>
</comment>
<dbReference type="SUPFAM" id="SSF81799">
    <property type="entry name" value="Putative methyltransferase TM0872, insert domain"/>
    <property type="match status" value="1"/>
</dbReference>
<dbReference type="GO" id="GO:0070475">
    <property type="term" value="P:rRNA base methylation"/>
    <property type="evidence" value="ECO:0007669"/>
    <property type="project" value="UniProtKB-UniRule"/>
</dbReference>
<evidence type="ECO:0000256" key="5">
    <source>
        <dbReference type="ARBA" id="ARBA00022691"/>
    </source>
</evidence>
<accession>A0A7C5UUK0</accession>
<feature type="binding site" evidence="6">
    <location>
        <position position="134"/>
    </location>
    <ligand>
        <name>S-adenosyl-L-methionine</name>
        <dbReference type="ChEBI" id="CHEBI:59789"/>
    </ligand>
</feature>
<dbReference type="PANTHER" id="PTHR11265">
    <property type="entry name" value="S-ADENOSYL-METHYLTRANSFERASE MRAW"/>
    <property type="match status" value="1"/>
</dbReference>
<sequence>MKKSEDLKNVHKPVMIKEVLNEAPRGKNKVVVDCTFGLGGHSFCVIERLEDSIVVGIDVDEETVDVAFDIARKKGFVVLGPAHANLHGWKLCDNKKNTLYLVKRNFSDLNEILDVLEIDEVNLAIFDLGFSTFQLMFSRRGFSYCGEEELLDQRYDRNCGYKACDLVNSLSRDALALIFRECGERKYAEAIAKAIASARKIKPIETNIELSKIIRKAVRYRSGGKYFKDIGKHPAMRCFLALRIIVNNEILSLSTALPQALEHLVAGSGGKLIVITFNSLEKQAVLNFLKNHEDAELLYEKKPSLREVAENPSSRSAVMYVIGKRDV</sequence>
<comment type="catalytic activity">
    <reaction evidence="6">
        <text>cytidine(1402) in 16S rRNA + S-adenosyl-L-methionine = N(4)-methylcytidine(1402) in 16S rRNA + S-adenosyl-L-homocysteine + H(+)</text>
        <dbReference type="Rhea" id="RHEA:42928"/>
        <dbReference type="Rhea" id="RHEA-COMP:10286"/>
        <dbReference type="Rhea" id="RHEA-COMP:10287"/>
        <dbReference type="ChEBI" id="CHEBI:15378"/>
        <dbReference type="ChEBI" id="CHEBI:57856"/>
        <dbReference type="ChEBI" id="CHEBI:59789"/>
        <dbReference type="ChEBI" id="CHEBI:74506"/>
        <dbReference type="ChEBI" id="CHEBI:82748"/>
        <dbReference type="EC" id="2.1.1.199"/>
    </reaction>
</comment>
<dbReference type="PANTHER" id="PTHR11265:SF0">
    <property type="entry name" value="12S RRNA N4-METHYLCYTIDINE METHYLTRANSFERASE"/>
    <property type="match status" value="1"/>
</dbReference>
<dbReference type="Gene3D" id="1.10.150.170">
    <property type="entry name" value="Putative methyltransferase TM0872, insert domain"/>
    <property type="match status" value="1"/>
</dbReference>
<comment type="subcellular location">
    <subcellularLocation>
        <location evidence="6">Cytoplasm</location>
    </subcellularLocation>
</comment>
<dbReference type="InterPro" id="IPR002903">
    <property type="entry name" value="RsmH"/>
</dbReference>
<comment type="function">
    <text evidence="6">Specifically methylates the N4 position of cytidine in position 1402 (C1402) of 16S rRNA.</text>
</comment>
<keyword evidence="6" id="KW-0963">Cytoplasm</keyword>
<dbReference type="InterPro" id="IPR023397">
    <property type="entry name" value="SAM-dep_MeTrfase_MraW_recog"/>
</dbReference>
<feature type="binding site" evidence="6">
    <location>
        <position position="106"/>
    </location>
    <ligand>
        <name>S-adenosyl-L-methionine</name>
        <dbReference type="ChEBI" id="CHEBI:59789"/>
    </ligand>
</feature>
<evidence type="ECO:0000313" key="7">
    <source>
        <dbReference type="EMBL" id="HHR92050.1"/>
    </source>
</evidence>
<dbReference type="Pfam" id="PF01795">
    <property type="entry name" value="Methyltransf_5"/>
    <property type="match status" value="1"/>
</dbReference>
<dbReference type="SUPFAM" id="SSF53335">
    <property type="entry name" value="S-adenosyl-L-methionine-dependent methyltransferases"/>
    <property type="match status" value="1"/>
</dbReference>
<keyword evidence="2 6" id="KW-0698">rRNA processing</keyword>
<feature type="binding site" evidence="6">
    <location>
        <position position="127"/>
    </location>
    <ligand>
        <name>S-adenosyl-L-methionine</name>
        <dbReference type="ChEBI" id="CHEBI:59789"/>
    </ligand>
</feature>
<protein>
    <recommendedName>
        <fullName evidence="6">Ribosomal RNA small subunit methyltransferase H</fullName>
        <ecNumber evidence="6">2.1.1.199</ecNumber>
    </recommendedName>
    <alternativeName>
        <fullName evidence="6">16S rRNA m(4)C1402 methyltransferase</fullName>
    </alternativeName>
    <alternativeName>
        <fullName evidence="6">rRNA (cytosine-N(4)-)-methyltransferase RsmH</fullName>
    </alternativeName>
</protein>
<name>A0A7C5UUK0_UNCC3</name>
<dbReference type="InterPro" id="IPR029063">
    <property type="entry name" value="SAM-dependent_MTases_sf"/>
</dbReference>
<evidence type="ECO:0000256" key="4">
    <source>
        <dbReference type="ARBA" id="ARBA00022679"/>
    </source>
</evidence>
<evidence type="ECO:0000256" key="1">
    <source>
        <dbReference type="ARBA" id="ARBA00010396"/>
    </source>
</evidence>
<keyword evidence="5 6" id="KW-0949">S-adenosyl-L-methionine</keyword>
<gene>
    <name evidence="7" type="primary">mraW</name>
    <name evidence="6" type="synonym">rsmH</name>
    <name evidence="7" type="ORF">ENL96_00860</name>
</gene>
<dbReference type="GO" id="GO:0071424">
    <property type="term" value="F:rRNA (cytosine-N4-)-methyltransferase activity"/>
    <property type="evidence" value="ECO:0007669"/>
    <property type="project" value="UniProtKB-UniRule"/>
</dbReference>
<feature type="binding site" evidence="6">
    <location>
        <begin position="39"/>
        <end position="41"/>
    </location>
    <ligand>
        <name>S-adenosyl-L-methionine</name>
        <dbReference type="ChEBI" id="CHEBI:59789"/>
    </ligand>
</feature>
<proteinExistence type="inferred from homology"/>